<dbReference type="EMBL" id="RCZC01000001">
    <property type="protein sequence ID" value="TPG56190.1"/>
    <property type="molecule type" value="Genomic_DNA"/>
</dbReference>
<sequence>MMGDDRILTFARTILRVMLIVNLLAVVGFVIATPASFLFGTALSTHLIAKYGATLDVAGALLALRLLMVMAVPCGIAIDVVFRNLLRIVDTVREGDPFTAVNATRLRAIGWALLAIQLCDLLLGGFTAWFAVLHVQFSTWSPSFGGWISVLMAFVLAHVFRRGAAMRDDLAMTV</sequence>
<keyword evidence="1" id="KW-0472">Membrane</keyword>
<accession>A0A502G3S9</accession>
<evidence type="ECO:0000313" key="2">
    <source>
        <dbReference type="EMBL" id="TPG56190.1"/>
    </source>
</evidence>
<reference evidence="2 3" key="1">
    <citation type="journal article" date="2019" name="Environ. Microbiol.">
        <title>Species interactions and distinct microbial communities in high Arctic permafrost affected cryosols are associated with the CH4 and CO2 gas fluxes.</title>
        <authorList>
            <person name="Altshuler I."/>
            <person name="Hamel J."/>
            <person name="Turney S."/>
            <person name="Magnuson E."/>
            <person name="Levesque R."/>
            <person name="Greer C."/>
            <person name="Whyte L.G."/>
        </authorList>
    </citation>
    <scope>NUCLEOTIDE SEQUENCE [LARGE SCALE GENOMIC DNA]</scope>
    <source>
        <strain evidence="2 3">E6.1</strain>
    </source>
</reference>
<dbReference type="AlphaFoldDB" id="A0A502G3S9"/>
<dbReference type="InterPro" id="IPR021354">
    <property type="entry name" value="DUF2975"/>
</dbReference>
<dbReference type="OrthoDB" id="7349915at2"/>
<keyword evidence="1" id="KW-1133">Transmembrane helix</keyword>
<evidence type="ECO:0000256" key="1">
    <source>
        <dbReference type="SAM" id="Phobius"/>
    </source>
</evidence>
<feature type="transmembrane region" description="Helical" evidence="1">
    <location>
        <begin position="108"/>
        <end position="132"/>
    </location>
</feature>
<keyword evidence="3" id="KW-1185">Reference proteome</keyword>
<feature type="transmembrane region" description="Helical" evidence="1">
    <location>
        <begin position="144"/>
        <end position="160"/>
    </location>
</feature>
<proteinExistence type="predicted"/>
<comment type="caution">
    <text evidence="2">The sequence shown here is derived from an EMBL/GenBank/DDBJ whole genome shotgun (WGS) entry which is preliminary data.</text>
</comment>
<dbReference type="Proteomes" id="UP000319931">
    <property type="component" value="Unassembled WGS sequence"/>
</dbReference>
<gene>
    <name evidence="2" type="ORF">EAH76_01025</name>
</gene>
<name>A0A502G3S9_9SPHN</name>
<organism evidence="2 3">
    <name type="scientific">Sphingomonas glacialis</name>
    <dbReference type="NCBI Taxonomy" id="658225"/>
    <lineage>
        <taxon>Bacteria</taxon>
        <taxon>Pseudomonadati</taxon>
        <taxon>Pseudomonadota</taxon>
        <taxon>Alphaproteobacteria</taxon>
        <taxon>Sphingomonadales</taxon>
        <taxon>Sphingomonadaceae</taxon>
        <taxon>Sphingomonas</taxon>
    </lineage>
</organism>
<feature type="transmembrane region" description="Helical" evidence="1">
    <location>
        <begin position="62"/>
        <end position="82"/>
    </location>
</feature>
<feature type="transmembrane region" description="Helical" evidence="1">
    <location>
        <begin position="20"/>
        <end position="42"/>
    </location>
</feature>
<evidence type="ECO:0000313" key="3">
    <source>
        <dbReference type="Proteomes" id="UP000319931"/>
    </source>
</evidence>
<dbReference type="Pfam" id="PF11188">
    <property type="entry name" value="DUF2975"/>
    <property type="match status" value="1"/>
</dbReference>
<protein>
    <submittedName>
        <fullName evidence="2">DUF2975 domain-containing protein</fullName>
    </submittedName>
</protein>
<keyword evidence="1" id="KW-0812">Transmembrane</keyword>